<dbReference type="PANTHER" id="PTHR47150">
    <property type="entry name" value="OS12G0169200 PROTEIN"/>
    <property type="match status" value="1"/>
</dbReference>
<keyword evidence="2" id="KW-1185">Reference proteome</keyword>
<reference evidence="1" key="1">
    <citation type="submission" date="2023-07" db="EMBL/GenBank/DDBJ databases">
        <title>A chromosome-level genome assembly of Lolium multiflorum.</title>
        <authorList>
            <person name="Chen Y."/>
            <person name="Copetti D."/>
            <person name="Kolliker R."/>
            <person name="Studer B."/>
        </authorList>
    </citation>
    <scope>NUCLEOTIDE SEQUENCE</scope>
    <source>
        <strain evidence="1">02402/16</strain>
        <tissue evidence="1">Leaf</tissue>
    </source>
</reference>
<name>A0AAD8SSR5_LOLMU</name>
<gene>
    <name evidence="1" type="ORF">QYE76_051060</name>
</gene>
<dbReference type="Pfam" id="PF04827">
    <property type="entry name" value="Plant_tran"/>
    <property type="match status" value="1"/>
</dbReference>
<evidence type="ECO:0000313" key="1">
    <source>
        <dbReference type="EMBL" id="KAK1662901.1"/>
    </source>
</evidence>
<accession>A0AAD8SSR5</accession>
<dbReference type="PANTHER" id="PTHR47150:SF5">
    <property type="entry name" value="OS07G0546750 PROTEIN"/>
    <property type="match status" value="1"/>
</dbReference>
<protein>
    <submittedName>
        <fullName evidence="1">Uncharacterized protein</fullName>
    </submittedName>
</protein>
<dbReference type="EMBL" id="JAUUTY010000003">
    <property type="protein sequence ID" value="KAK1662901.1"/>
    <property type="molecule type" value="Genomic_DNA"/>
</dbReference>
<organism evidence="1 2">
    <name type="scientific">Lolium multiflorum</name>
    <name type="common">Italian ryegrass</name>
    <name type="synonym">Lolium perenne subsp. multiflorum</name>
    <dbReference type="NCBI Taxonomy" id="4521"/>
    <lineage>
        <taxon>Eukaryota</taxon>
        <taxon>Viridiplantae</taxon>
        <taxon>Streptophyta</taxon>
        <taxon>Embryophyta</taxon>
        <taxon>Tracheophyta</taxon>
        <taxon>Spermatophyta</taxon>
        <taxon>Magnoliopsida</taxon>
        <taxon>Liliopsida</taxon>
        <taxon>Poales</taxon>
        <taxon>Poaceae</taxon>
        <taxon>BOP clade</taxon>
        <taxon>Pooideae</taxon>
        <taxon>Poodae</taxon>
        <taxon>Poeae</taxon>
        <taxon>Poeae Chloroplast Group 2 (Poeae type)</taxon>
        <taxon>Loliodinae</taxon>
        <taxon>Loliinae</taxon>
        <taxon>Lolium</taxon>
    </lineage>
</organism>
<dbReference type="InterPro" id="IPR006912">
    <property type="entry name" value="Harbinger_derived_prot"/>
</dbReference>
<sequence length="410" mass="44900">MEGDMIAAFQAEYEEEMLNEEAEPRRPRRRREFIRRDRLGAHDRLFEDYFADDCNYPPSFFRRRGEAPVVNFTVNGHEYNYGYYLADGIYPSWPVFMKGVTLPQSEKHRLFTAAQSAWRKDVECAFGVLKASCLAARALALPSPALARHLSAAPAHAPQRPGPAVSDSLSPPADRACPCASAPLPCRLWLCNVLVSDSPSPPTARPALLVAGARRPVVARTRAHRPCLALLCTRLTCSPAGLALAPWLTCPRRSLHRGPAVNARELAAHLAGVDWRVVLVRFDPQLGLVELLEPALDGREPHADNALLAIAHCSRLQVPCSTRAWCTSVQQLRFSVQVLSSHASISKSWSFYTSADLPSNGFVVVLASCVCRTLDAMSNCADLRGAAVASFSIRLCIGTELDPAKDSHAP</sequence>
<evidence type="ECO:0000313" key="2">
    <source>
        <dbReference type="Proteomes" id="UP001231189"/>
    </source>
</evidence>
<dbReference type="Proteomes" id="UP001231189">
    <property type="component" value="Unassembled WGS sequence"/>
</dbReference>
<proteinExistence type="predicted"/>
<dbReference type="AlphaFoldDB" id="A0AAD8SSR5"/>
<comment type="caution">
    <text evidence="1">The sequence shown here is derived from an EMBL/GenBank/DDBJ whole genome shotgun (WGS) entry which is preliminary data.</text>
</comment>